<proteinExistence type="predicted"/>
<evidence type="ECO:0008006" key="4">
    <source>
        <dbReference type="Google" id="ProtNLM"/>
    </source>
</evidence>
<name>A0AAW8EWK8_9MICO</name>
<dbReference type="SUPFAM" id="SSF88659">
    <property type="entry name" value="Sigma3 and sigma4 domains of RNA polymerase sigma factors"/>
    <property type="match status" value="1"/>
</dbReference>
<keyword evidence="3" id="KW-1185">Reference proteome</keyword>
<accession>A0AAW8EWK8</accession>
<evidence type="ECO:0000313" key="3">
    <source>
        <dbReference type="Proteomes" id="UP001244427"/>
    </source>
</evidence>
<protein>
    <recommendedName>
        <fullName evidence="4">RNA polymerase sigma factor 70 region 4 type 2 domain-containing protein</fullName>
    </recommendedName>
</protein>
<evidence type="ECO:0000313" key="2">
    <source>
        <dbReference type="EMBL" id="MDQ0647259.1"/>
    </source>
</evidence>
<feature type="compositionally biased region" description="Basic and acidic residues" evidence="1">
    <location>
        <begin position="244"/>
        <end position="253"/>
    </location>
</feature>
<sequence length="253" mass="27260">MPPQLLHQRPLPDDQVQRGQATSETDLRGVYELVSLALTTLPENQQQYLRAAVVEGRKPSELAEYLNLSLSEVEALGLTAKGRLRAATLQIALGNGAPKRCRDWVMSATTQITPSGMVCEAVQAQHASSCLRCAAAQSYFNSSVSELGVCTVLAAGALLFEVGDMHARLPLSRHSNARAIAERWNSWSRQIAILSRHALTRRIPIHCRDGTSSAASANSVDPLVNRSPGLEASNLLPALGTNEPDGHHPDTDT</sequence>
<gene>
    <name evidence="2" type="ORF">QFZ53_001455</name>
</gene>
<feature type="region of interest" description="Disordered" evidence="1">
    <location>
        <begin position="234"/>
        <end position="253"/>
    </location>
</feature>
<dbReference type="EMBL" id="JAUSXV010000001">
    <property type="protein sequence ID" value="MDQ0647259.1"/>
    <property type="molecule type" value="Genomic_DNA"/>
</dbReference>
<feature type="region of interest" description="Disordered" evidence="1">
    <location>
        <begin position="1"/>
        <end position="22"/>
    </location>
</feature>
<dbReference type="Proteomes" id="UP001244427">
    <property type="component" value="Unassembled WGS sequence"/>
</dbReference>
<dbReference type="Gene3D" id="1.10.10.10">
    <property type="entry name" value="Winged helix-like DNA-binding domain superfamily/Winged helix DNA-binding domain"/>
    <property type="match status" value="1"/>
</dbReference>
<dbReference type="InterPro" id="IPR013324">
    <property type="entry name" value="RNA_pol_sigma_r3/r4-like"/>
</dbReference>
<organism evidence="2 3">
    <name type="scientific">Microbacterium natoriense</name>
    <dbReference type="NCBI Taxonomy" id="284570"/>
    <lineage>
        <taxon>Bacteria</taxon>
        <taxon>Bacillati</taxon>
        <taxon>Actinomycetota</taxon>
        <taxon>Actinomycetes</taxon>
        <taxon>Micrococcales</taxon>
        <taxon>Microbacteriaceae</taxon>
        <taxon>Microbacterium</taxon>
    </lineage>
</organism>
<dbReference type="InterPro" id="IPR036388">
    <property type="entry name" value="WH-like_DNA-bd_sf"/>
</dbReference>
<reference evidence="2 3" key="1">
    <citation type="submission" date="2023-07" db="EMBL/GenBank/DDBJ databases">
        <title>Comparative genomics of wheat-associated soil bacteria to identify genetic determinants of phenazine resistance.</title>
        <authorList>
            <person name="Mouncey N."/>
        </authorList>
    </citation>
    <scope>NUCLEOTIDE SEQUENCE [LARGE SCALE GENOMIC DNA]</scope>
    <source>
        <strain evidence="2 3">W4I9-1</strain>
    </source>
</reference>
<evidence type="ECO:0000256" key="1">
    <source>
        <dbReference type="SAM" id="MobiDB-lite"/>
    </source>
</evidence>
<comment type="caution">
    <text evidence="2">The sequence shown here is derived from an EMBL/GenBank/DDBJ whole genome shotgun (WGS) entry which is preliminary data.</text>
</comment>
<dbReference type="AlphaFoldDB" id="A0AAW8EWK8"/>